<sequence>MLMTVVTFIVWRSKSRIFVDILCMEQHNPKLKAGTSHLTHRYGTSEGELFKEDPAEGLLNIGGILKHSESLHVFWDHTWISRLWCVFELAAFLKCQEGKEGNAMPIFIRPVTLGPCSMMIFFACFFTSIGNLNTPFLDSAPLLGMVVLTVSGMACWIAAIRFLRAHWASLESTLDQLSSFKLEKTSCFCCTKGHQQDNGAMMVCDRQVIMHCITHWFDSIEAFEETVKTEISKAMRQQLGHAFTSYSWLVLVGLPFHWMNMDQIATRLRCGNVSGAAVVGVINLTWCLFSVPWILRTTVMATYLCRRRRSNWISEQLVNLGLYLLITFFAAFILALQLLATEFPDLVQGSVFFVAVNLLIFSLATCRCQDWARDAG</sequence>
<feature type="transmembrane region" description="Helical" evidence="1">
    <location>
        <begin position="106"/>
        <end position="130"/>
    </location>
</feature>
<dbReference type="Proteomes" id="UP001642484">
    <property type="component" value="Unassembled WGS sequence"/>
</dbReference>
<keyword evidence="1" id="KW-0472">Membrane</keyword>
<evidence type="ECO:0000313" key="2">
    <source>
        <dbReference type="EMBL" id="CAK9074568.1"/>
    </source>
</evidence>
<evidence type="ECO:0000256" key="1">
    <source>
        <dbReference type="SAM" id="Phobius"/>
    </source>
</evidence>
<feature type="transmembrane region" description="Helical" evidence="1">
    <location>
        <begin position="278"/>
        <end position="305"/>
    </location>
</feature>
<reference evidence="2 3" key="1">
    <citation type="submission" date="2024-02" db="EMBL/GenBank/DDBJ databases">
        <authorList>
            <person name="Chen Y."/>
            <person name="Shah S."/>
            <person name="Dougan E. K."/>
            <person name="Thang M."/>
            <person name="Chan C."/>
        </authorList>
    </citation>
    <scope>NUCLEOTIDE SEQUENCE [LARGE SCALE GENOMIC DNA]</scope>
</reference>
<feature type="transmembrane region" description="Helical" evidence="1">
    <location>
        <begin position="346"/>
        <end position="366"/>
    </location>
</feature>
<feature type="transmembrane region" description="Helical" evidence="1">
    <location>
        <begin position="317"/>
        <end position="340"/>
    </location>
</feature>
<accession>A0ABP0PG46</accession>
<feature type="transmembrane region" description="Helical" evidence="1">
    <location>
        <begin position="239"/>
        <end position="258"/>
    </location>
</feature>
<feature type="transmembrane region" description="Helical" evidence="1">
    <location>
        <begin position="142"/>
        <end position="163"/>
    </location>
</feature>
<evidence type="ECO:0000313" key="3">
    <source>
        <dbReference type="Proteomes" id="UP001642484"/>
    </source>
</evidence>
<protein>
    <submittedName>
        <fullName evidence="2">Uncharacterized protein</fullName>
    </submittedName>
</protein>
<dbReference type="EMBL" id="CAXAMN010023028">
    <property type="protein sequence ID" value="CAK9074568.1"/>
    <property type="molecule type" value="Genomic_DNA"/>
</dbReference>
<gene>
    <name evidence="2" type="ORF">CCMP2556_LOCUS36729</name>
</gene>
<comment type="caution">
    <text evidence="2">The sequence shown here is derived from an EMBL/GenBank/DDBJ whole genome shotgun (WGS) entry which is preliminary data.</text>
</comment>
<keyword evidence="1" id="KW-1133">Transmembrane helix</keyword>
<proteinExistence type="predicted"/>
<keyword evidence="1" id="KW-0812">Transmembrane</keyword>
<name>A0ABP0PG46_9DINO</name>
<keyword evidence="3" id="KW-1185">Reference proteome</keyword>
<organism evidence="2 3">
    <name type="scientific">Durusdinium trenchii</name>
    <dbReference type="NCBI Taxonomy" id="1381693"/>
    <lineage>
        <taxon>Eukaryota</taxon>
        <taxon>Sar</taxon>
        <taxon>Alveolata</taxon>
        <taxon>Dinophyceae</taxon>
        <taxon>Suessiales</taxon>
        <taxon>Symbiodiniaceae</taxon>
        <taxon>Durusdinium</taxon>
    </lineage>
</organism>